<dbReference type="Pfam" id="PF03764">
    <property type="entry name" value="EFG_IV"/>
    <property type="match status" value="1"/>
</dbReference>
<dbReference type="InterPro" id="IPR005225">
    <property type="entry name" value="Small_GTP-bd"/>
</dbReference>
<evidence type="ECO:0000313" key="10">
    <source>
        <dbReference type="EMBL" id="TMR07193.1"/>
    </source>
</evidence>
<dbReference type="PANTHER" id="PTHR43261">
    <property type="entry name" value="TRANSLATION ELONGATION FACTOR G-RELATED"/>
    <property type="match status" value="1"/>
</dbReference>
<gene>
    <name evidence="7 10" type="primary">fusA</name>
    <name evidence="10" type="ORF">ETD83_01880</name>
</gene>
<sequence length="703" mass="77575">MATKTGVDLAKVRNIGIMAHIDAGKTTTTERILYYTGMSYKIGEVHDGAATMDWMEQEQERGITITSAATTCEWPVDEVKHTINIIDTPGHVDFTVEVERNLRVLDGAVAVFDGVAGVEPQSETVWRQADRYGVPRMCFVNKLDRVGAEFHRCVDMIENRLNATPLALQLPIGAESDFKGVIDLVTMKALVWNDEAKLGEMYDVVDIPDTHVETAREYHDKMVETLAENDDDVMELYLEGEEPTVEQLYAGIRRATIAAKLTPVLCGTAFKNKGVQPLLDAIVRYLPSPLDVEAIEGHAVRDEEKALTRRPSEDEPFSALAFKIMSDPHLGKLTFVRVYSGVMESGANVMNSVKERKERIGKIYRMHANKRTEIERAGAGDIVAVMGLKQTTTGETLCDDKNPIVLESMNFPAPVIHVAIEPKTKADQQKLGTAIQRLAEEDPSFTVRTDEDTGQTVISGMGELHLEILVDRMKREFKVDANVGKPQVAYRETISRKVEKVEYTHKKQTGGSGQFGRVIIDLEPLGGGSDGYEFENKVTGGRIPREYIPSVDAGCQEAAEFGVLAGYPMVGVKVTLQDGAYHEVDSSEMAFKVAGSMAFKEAARKASPTLLEPMMAVEVTTPEDNMGDVIGDLNSRRGQVQSMDERHGMRVIKALVPLSEMFGYVGDLRSKTQGRAVFTMQFDSYAEVPSNVAQEIIAKARGE</sequence>
<dbReference type="EMBL" id="VCKW01000004">
    <property type="protein sequence ID" value="TMR07193.1"/>
    <property type="molecule type" value="Genomic_DNA"/>
</dbReference>
<dbReference type="Pfam" id="PF14492">
    <property type="entry name" value="EFG_III"/>
    <property type="match status" value="1"/>
</dbReference>
<evidence type="ECO:0000256" key="4">
    <source>
        <dbReference type="ARBA" id="ARBA00022917"/>
    </source>
</evidence>
<dbReference type="InterPro" id="IPR000640">
    <property type="entry name" value="EFG_V-like"/>
</dbReference>
<dbReference type="InterPro" id="IPR020568">
    <property type="entry name" value="Ribosomal_Su5_D2-typ_SF"/>
</dbReference>
<dbReference type="Gene3D" id="2.40.30.10">
    <property type="entry name" value="Translation factors"/>
    <property type="match status" value="1"/>
</dbReference>
<dbReference type="PROSITE" id="PS00301">
    <property type="entry name" value="G_TR_1"/>
    <property type="match status" value="1"/>
</dbReference>
<dbReference type="InterPro" id="IPR014721">
    <property type="entry name" value="Ribsml_uS5_D2-typ_fold_subgr"/>
</dbReference>
<keyword evidence="7" id="KW-0963">Cytoplasm</keyword>
<dbReference type="Pfam" id="PF00009">
    <property type="entry name" value="GTP_EFTU"/>
    <property type="match status" value="1"/>
</dbReference>
<keyword evidence="11" id="KW-1185">Reference proteome</keyword>
<dbReference type="PANTHER" id="PTHR43261:SF1">
    <property type="entry name" value="RIBOSOME-RELEASING FACTOR 2, MITOCHONDRIAL"/>
    <property type="match status" value="1"/>
</dbReference>
<comment type="caution">
    <text evidence="10">The sequence shown here is derived from an EMBL/GenBank/DDBJ whole genome shotgun (WGS) entry which is preliminary data.</text>
</comment>
<dbReference type="NCBIfam" id="NF009381">
    <property type="entry name" value="PRK12740.1-5"/>
    <property type="match status" value="1"/>
</dbReference>
<accession>A0A5C4JK31</accession>
<feature type="binding site" evidence="7">
    <location>
        <begin position="141"/>
        <end position="144"/>
    </location>
    <ligand>
        <name>GTP</name>
        <dbReference type="ChEBI" id="CHEBI:37565"/>
    </ligand>
</feature>
<dbReference type="Gene3D" id="3.40.50.300">
    <property type="entry name" value="P-loop containing nucleotide triphosphate hydrolases"/>
    <property type="match status" value="1"/>
</dbReference>
<dbReference type="SUPFAM" id="SSF50447">
    <property type="entry name" value="Translation proteins"/>
    <property type="match status" value="1"/>
</dbReference>
<dbReference type="InterPro" id="IPR027417">
    <property type="entry name" value="P-loop_NTPase"/>
</dbReference>
<keyword evidence="2 7" id="KW-0547">Nucleotide-binding</keyword>
<dbReference type="InterPro" id="IPR031157">
    <property type="entry name" value="G_TR_CS"/>
</dbReference>
<dbReference type="PRINTS" id="PR00315">
    <property type="entry name" value="ELONGATNFCT"/>
</dbReference>
<comment type="subcellular location">
    <subcellularLocation>
        <location evidence="7">Cytoplasm</location>
    </subcellularLocation>
</comment>
<dbReference type="InterPro" id="IPR053905">
    <property type="entry name" value="EF-G-like_DII"/>
</dbReference>
<dbReference type="SMART" id="SM00838">
    <property type="entry name" value="EFG_C"/>
    <property type="match status" value="1"/>
</dbReference>
<dbReference type="Gene3D" id="3.30.70.870">
    <property type="entry name" value="Elongation Factor G (Translational Gtpase), domain 3"/>
    <property type="match status" value="1"/>
</dbReference>
<feature type="binding site" evidence="7">
    <location>
        <begin position="87"/>
        <end position="91"/>
    </location>
    <ligand>
        <name>GTP</name>
        <dbReference type="ChEBI" id="CHEBI:37565"/>
    </ligand>
</feature>
<dbReference type="InterPro" id="IPR000795">
    <property type="entry name" value="T_Tr_GTP-bd_dom"/>
</dbReference>
<evidence type="ECO:0000256" key="6">
    <source>
        <dbReference type="ARBA" id="ARBA00024731"/>
    </source>
</evidence>
<dbReference type="PROSITE" id="PS51722">
    <property type="entry name" value="G_TR_2"/>
    <property type="match status" value="1"/>
</dbReference>
<dbReference type="SMART" id="SM00889">
    <property type="entry name" value="EFG_IV"/>
    <property type="match status" value="1"/>
</dbReference>
<dbReference type="RefSeq" id="WP_138643283.1">
    <property type="nucleotide sequence ID" value="NZ_VCKW01000004.1"/>
</dbReference>
<proteinExistence type="inferred from homology"/>
<dbReference type="InterPro" id="IPR009022">
    <property type="entry name" value="EFG_III"/>
</dbReference>
<dbReference type="CDD" id="cd16262">
    <property type="entry name" value="EFG_III"/>
    <property type="match status" value="1"/>
</dbReference>
<keyword evidence="4 7" id="KW-0648">Protein biosynthesis</keyword>
<dbReference type="CDD" id="cd04088">
    <property type="entry name" value="EFG_mtEFG_II"/>
    <property type="match status" value="1"/>
</dbReference>
<reference evidence="10 11" key="1">
    <citation type="submission" date="2019-05" db="EMBL/GenBank/DDBJ databases">
        <title>Draft genome sequence of Actinomadura sp. 14C53.</title>
        <authorList>
            <person name="Saricaoglu S."/>
            <person name="Isik K."/>
        </authorList>
    </citation>
    <scope>NUCLEOTIDE SEQUENCE [LARGE SCALE GENOMIC DNA]</scope>
    <source>
        <strain evidence="10 11">14C53</strain>
    </source>
</reference>
<dbReference type="OrthoDB" id="3492050at2"/>
<dbReference type="GO" id="GO:0032790">
    <property type="term" value="P:ribosome disassembly"/>
    <property type="evidence" value="ECO:0007669"/>
    <property type="project" value="TreeGrafter"/>
</dbReference>
<keyword evidence="5 7" id="KW-0342">GTP-binding</keyword>
<evidence type="ECO:0000256" key="3">
    <source>
        <dbReference type="ARBA" id="ARBA00022768"/>
    </source>
</evidence>
<dbReference type="FunFam" id="3.40.50.300:FF:000029">
    <property type="entry name" value="Elongation factor G"/>
    <property type="match status" value="1"/>
</dbReference>
<dbReference type="CDD" id="cd03713">
    <property type="entry name" value="EFG_mtEFG_C"/>
    <property type="match status" value="1"/>
</dbReference>
<evidence type="ECO:0000256" key="1">
    <source>
        <dbReference type="ARBA" id="ARBA00005870"/>
    </source>
</evidence>
<dbReference type="InterPro" id="IPR047872">
    <property type="entry name" value="EFG_IV"/>
</dbReference>
<feature type="domain" description="Tr-type G" evidence="9">
    <location>
        <begin position="10"/>
        <end position="290"/>
    </location>
</feature>
<dbReference type="InterPro" id="IPR035647">
    <property type="entry name" value="EFG_III/V"/>
</dbReference>
<evidence type="ECO:0000256" key="7">
    <source>
        <dbReference type="HAMAP-Rule" id="MF_00054"/>
    </source>
</evidence>
<dbReference type="FunFam" id="3.30.230.10:FF:000003">
    <property type="entry name" value="Elongation factor G"/>
    <property type="match status" value="1"/>
</dbReference>
<evidence type="ECO:0000313" key="11">
    <source>
        <dbReference type="Proteomes" id="UP000309174"/>
    </source>
</evidence>
<dbReference type="SUPFAM" id="SSF54980">
    <property type="entry name" value="EF-G C-terminal domain-like"/>
    <property type="match status" value="2"/>
</dbReference>
<dbReference type="InterPro" id="IPR041095">
    <property type="entry name" value="EFG_II"/>
</dbReference>
<organism evidence="10 11">
    <name type="scientific">Actinomadura soli</name>
    <dbReference type="NCBI Taxonomy" id="2508997"/>
    <lineage>
        <taxon>Bacteria</taxon>
        <taxon>Bacillati</taxon>
        <taxon>Actinomycetota</taxon>
        <taxon>Actinomycetes</taxon>
        <taxon>Streptosporangiales</taxon>
        <taxon>Thermomonosporaceae</taxon>
        <taxon>Actinomadura</taxon>
    </lineage>
</organism>
<dbReference type="SUPFAM" id="SSF54211">
    <property type="entry name" value="Ribosomal protein S5 domain 2-like"/>
    <property type="match status" value="1"/>
</dbReference>
<dbReference type="InterPro" id="IPR005517">
    <property type="entry name" value="Transl_elong_EFG/EF2_IV"/>
</dbReference>
<dbReference type="AlphaFoldDB" id="A0A5C4JK31"/>
<dbReference type="Pfam" id="PF00679">
    <property type="entry name" value="EFG_C"/>
    <property type="match status" value="1"/>
</dbReference>
<dbReference type="InterPro" id="IPR004540">
    <property type="entry name" value="Transl_elong_EFG/EF2"/>
</dbReference>
<dbReference type="GO" id="GO:0003746">
    <property type="term" value="F:translation elongation factor activity"/>
    <property type="evidence" value="ECO:0007669"/>
    <property type="project" value="UniProtKB-UniRule"/>
</dbReference>
<dbReference type="GO" id="GO:0003924">
    <property type="term" value="F:GTPase activity"/>
    <property type="evidence" value="ECO:0007669"/>
    <property type="project" value="InterPro"/>
</dbReference>
<keyword evidence="3 7" id="KW-0251">Elongation factor</keyword>
<dbReference type="SUPFAM" id="SSF52540">
    <property type="entry name" value="P-loop containing nucleoside triphosphate hydrolases"/>
    <property type="match status" value="1"/>
</dbReference>
<name>A0A5C4JK31_9ACTN</name>
<dbReference type="NCBIfam" id="TIGR00484">
    <property type="entry name" value="EF-G"/>
    <property type="match status" value="1"/>
</dbReference>
<dbReference type="GO" id="GO:0005525">
    <property type="term" value="F:GTP binding"/>
    <property type="evidence" value="ECO:0007669"/>
    <property type="project" value="UniProtKB-UniRule"/>
</dbReference>
<evidence type="ECO:0000256" key="8">
    <source>
        <dbReference type="NCBIfam" id="TIGR00484"/>
    </source>
</evidence>
<evidence type="ECO:0000256" key="5">
    <source>
        <dbReference type="ARBA" id="ARBA00023134"/>
    </source>
</evidence>
<feature type="binding site" evidence="7">
    <location>
        <begin position="19"/>
        <end position="26"/>
    </location>
    <ligand>
        <name>GTP</name>
        <dbReference type="ChEBI" id="CHEBI:37565"/>
    </ligand>
</feature>
<evidence type="ECO:0000256" key="2">
    <source>
        <dbReference type="ARBA" id="ARBA00022741"/>
    </source>
</evidence>
<dbReference type="GO" id="GO:0005737">
    <property type="term" value="C:cytoplasm"/>
    <property type="evidence" value="ECO:0007669"/>
    <property type="project" value="UniProtKB-SubCell"/>
</dbReference>
<dbReference type="NCBIfam" id="NF009379">
    <property type="entry name" value="PRK12740.1-3"/>
    <property type="match status" value="1"/>
</dbReference>
<dbReference type="FunFam" id="3.30.70.870:FF:000001">
    <property type="entry name" value="Elongation factor G"/>
    <property type="match status" value="1"/>
</dbReference>
<dbReference type="Gene3D" id="3.30.70.240">
    <property type="match status" value="1"/>
</dbReference>
<evidence type="ECO:0000259" key="9">
    <source>
        <dbReference type="PROSITE" id="PS51722"/>
    </source>
</evidence>
<dbReference type="CDD" id="cd01886">
    <property type="entry name" value="EF-G"/>
    <property type="match status" value="1"/>
</dbReference>
<dbReference type="Gene3D" id="3.30.230.10">
    <property type="match status" value="1"/>
</dbReference>
<dbReference type="HAMAP" id="MF_00054_B">
    <property type="entry name" value="EF_G_EF_2_B"/>
    <property type="match status" value="1"/>
</dbReference>
<comment type="similarity">
    <text evidence="1 7">Belongs to the TRAFAC class translation factor GTPase superfamily. Classic translation factor GTPase family. EF-G/EF-2 subfamily.</text>
</comment>
<dbReference type="FunFam" id="2.40.30.10:FF:000006">
    <property type="entry name" value="Elongation factor G"/>
    <property type="match status" value="1"/>
</dbReference>
<dbReference type="FunFam" id="3.30.70.240:FF:000001">
    <property type="entry name" value="Elongation factor G"/>
    <property type="match status" value="1"/>
</dbReference>
<dbReference type="InterPro" id="IPR009000">
    <property type="entry name" value="Transl_B-barrel_sf"/>
</dbReference>
<dbReference type="NCBIfam" id="TIGR00231">
    <property type="entry name" value="small_GTP"/>
    <property type="match status" value="1"/>
</dbReference>
<dbReference type="Proteomes" id="UP000309174">
    <property type="component" value="Unassembled WGS sequence"/>
</dbReference>
<protein>
    <recommendedName>
        <fullName evidence="7 8">Elongation factor G</fullName>
        <shortName evidence="7">EF-G</shortName>
    </recommendedName>
</protein>
<dbReference type="Pfam" id="PF22042">
    <property type="entry name" value="EF-G_D2"/>
    <property type="match status" value="1"/>
</dbReference>
<dbReference type="InterPro" id="IPR035649">
    <property type="entry name" value="EFG_V"/>
</dbReference>
<comment type="function">
    <text evidence="6 7">Catalyzes the GTP-dependent ribosomal translocation step during translation elongation. During this step, the ribosome changes from the pre-translocational (PRE) to the post-translocational (POST) state as the newly formed A-site-bound peptidyl-tRNA and P-site-bound deacylated tRNA move to the P and E sites, respectively. Catalyzes the coordinated movement of the two tRNA molecules, the mRNA and conformational changes in the ribosome.</text>
</comment>
<dbReference type="CDD" id="cd01434">
    <property type="entry name" value="EFG_mtEFG1_IV"/>
    <property type="match status" value="1"/>
</dbReference>